<evidence type="ECO:0000259" key="2">
    <source>
        <dbReference type="Pfam" id="PF10988"/>
    </source>
</evidence>
<feature type="domain" description="Putative auto-transporter adhesin head GIN" evidence="2">
    <location>
        <begin position="39"/>
        <end position="233"/>
    </location>
</feature>
<dbReference type="InterPro" id="IPR021255">
    <property type="entry name" value="DUF2807"/>
</dbReference>
<dbReference type="STRING" id="573501.SAMN04487999_1423"/>
<dbReference type="Gene3D" id="2.160.20.120">
    <property type="match status" value="1"/>
</dbReference>
<dbReference type="AlphaFoldDB" id="A0A1M5WWK7"/>
<keyword evidence="1" id="KW-0732">Signal</keyword>
<feature type="chain" id="PRO_5012680415" evidence="1">
    <location>
        <begin position="21"/>
        <end position="250"/>
    </location>
</feature>
<dbReference type="Proteomes" id="UP000184240">
    <property type="component" value="Unassembled WGS sequence"/>
</dbReference>
<evidence type="ECO:0000313" key="4">
    <source>
        <dbReference type="EMBL" id="SHH92085.1"/>
    </source>
</evidence>
<evidence type="ECO:0000256" key="1">
    <source>
        <dbReference type="SAM" id="SignalP"/>
    </source>
</evidence>
<reference evidence="5" key="2">
    <citation type="submission" date="2016-11" db="EMBL/GenBank/DDBJ databases">
        <authorList>
            <person name="Varghese N."/>
            <person name="Submissions S."/>
        </authorList>
    </citation>
    <scope>NUCLEOTIDE SEQUENCE [LARGE SCALE GENOMIC DNA]</scope>
    <source>
        <strain evidence="5">DSM 19859</strain>
    </source>
</reference>
<evidence type="ECO:0000313" key="6">
    <source>
        <dbReference type="Proteomes" id="UP000290037"/>
    </source>
</evidence>
<reference evidence="4" key="1">
    <citation type="submission" date="2016-11" db="EMBL/GenBank/DDBJ databases">
        <authorList>
            <person name="Jaros S."/>
            <person name="Januszkiewicz K."/>
            <person name="Wedrychowicz H."/>
        </authorList>
    </citation>
    <scope>NUCLEOTIDE SEQUENCE [LARGE SCALE GENOMIC DNA]</scope>
    <source>
        <strain evidence="4">DSM 19859</strain>
    </source>
</reference>
<feature type="signal peptide" evidence="1">
    <location>
        <begin position="1"/>
        <end position="20"/>
    </location>
</feature>
<name>A0A1M5WWK7_9FLAO</name>
<dbReference type="RefSeq" id="WP_072981652.1">
    <property type="nucleotide sequence ID" value="NZ_FQXT01000002.1"/>
</dbReference>
<accession>A0A1M5WWK7</accession>
<dbReference type="OrthoDB" id="1466971at2"/>
<keyword evidence="6" id="KW-1185">Reference proteome</keyword>
<proteinExistence type="predicted"/>
<dbReference type="Proteomes" id="UP000290037">
    <property type="component" value="Unassembled WGS sequence"/>
</dbReference>
<dbReference type="Pfam" id="PF10988">
    <property type="entry name" value="DUF2807"/>
    <property type="match status" value="1"/>
</dbReference>
<evidence type="ECO:0000313" key="5">
    <source>
        <dbReference type="Proteomes" id="UP000184240"/>
    </source>
</evidence>
<gene>
    <name evidence="3" type="ORF">DSM01_715</name>
    <name evidence="4" type="ORF">SAMN04487999_1423</name>
</gene>
<dbReference type="PROSITE" id="PS51257">
    <property type="entry name" value="PROKAR_LIPOPROTEIN"/>
    <property type="match status" value="1"/>
</dbReference>
<organism evidence="4 5">
    <name type="scientific">Leeuwenhoekiella palythoae</name>
    <dbReference type="NCBI Taxonomy" id="573501"/>
    <lineage>
        <taxon>Bacteria</taxon>
        <taxon>Pseudomonadati</taxon>
        <taxon>Bacteroidota</taxon>
        <taxon>Flavobacteriia</taxon>
        <taxon>Flavobacteriales</taxon>
        <taxon>Flavobacteriaceae</taxon>
        <taxon>Leeuwenhoekiella</taxon>
    </lineage>
</organism>
<dbReference type="EMBL" id="QOVN01000001">
    <property type="protein sequence ID" value="RXG31569.1"/>
    <property type="molecule type" value="Genomic_DNA"/>
</dbReference>
<dbReference type="EMBL" id="FQXT01000002">
    <property type="protein sequence ID" value="SHH92085.1"/>
    <property type="molecule type" value="Genomic_DNA"/>
</dbReference>
<evidence type="ECO:0000313" key="3">
    <source>
        <dbReference type="EMBL" id="RXG31569.1"/>
    </source>
</evidence>
<protein>
    <submittedName>
        <fullName evidence="3">Autotransporter adhesin-like protein</fullName>
    </submittedName>
    <submittedName>
        <fullName evidence="4">Putative auto-transporter adhesin, head GIN domain</fullName>
    </submittedName>
</protein>
<reference evidence="3 6" key="3">
    <citation type="submission" date="2018-07" db="EMBL/GenBank/DDBJ databases">
        <title>Leeuwenhoekiella genomics.</title>
        <authorList>
            <person name="Tahon G."/>
            <person name="Willems A."/>
        </authorList>
    </citation>
    <scope>NUCLEOTIDE SEQUENCE [LARGE SCALE GENOMIC DNA]</scope>
    <source>
        <strain evidence="3 6">LMG 24856</strain>
    </source>
</reference>
<sequence>MQKIILVLFIVLVSCNSENAEDCFQTSGETVEVEYEVPEFTKLRAEAEVIVHIKQGEEYKVLLRTGKNLVNEALIEVQNGVLVLRNDNRCNLVREYGNFEVFVTVPNLTEIRHNSSREIYSDGTLVFPELYLVSNTSINLDVILRKNGEFHLDLDTENLRIDANGKSVFYMTGEAENMNLGFQNENPRFEGRDFVVQNIDIYHRAPNKMIVNPQQSLTGVITGTGDVIAVNRPPIVDVEERYTGRLIFED</sequence>